<dbReference type="PaxDb" id="3880-AES88620"/>
<dbReference type="Proteomes" id="UP000002051">
    <property type="component" value="Chromosome 4"/>
</dbReference>
<evidence type="ECO:0000313" key="3">
    <source>
        <dbReference type="Proteomes" id="UP000002051"/>
    </source>
</evidence>
<dbReference type="EnsemblPlants" id="AES88620">
    <property type="protein sequence ID" value="AES88620"/>
    <property type="gene ID" value="MTR_4g059920"/>
</dbReference>
<proteinExistence type="predicted"/>
<reference evidence="2" key="3">
    <citation type="submission" date="2015-04" db="UniProtKB">
        <authorList>
            <consortium name="EnsemblPlants"/>
        </authorList>
    </citation>
    <scope>IDENTIFICATION</scope>
    <source>
        <strain evidence="2">cv. Jemalong A17</strain>
    </source>
</reference>
<sequence>MSIRTQFNLTEPINFCIELQIERNYTIDAVSMPVRNANHSIHSYVNGNEKQEIHSHIQY</sequence>
<accession>G7JPG5</accession>
<name>G7JPG5_MEDTR</name>
<dbReference type="EMBL" id="CM001220">
    <property type="protein sequence ID" value="AES88620.1"/>
    <property type="molecule type" value="Genomic_DNA"/>
</dbReference>
<keyword evidence="1" id="KW-0804">Transcription</keyword>
<gene>
    <name evidence="1" type="ordered locus">MTR_4g059920</name>
</gene>
<protein>
    <submittedName>
        <fullName evidence="1">DNA-directed RNA polymerase subunit alpha</fullName>
    </submittedName>
</protein>
<reference evidence="1 3" key="2">
    <citation type="journal article" date="2014" name="BMC Genomics">
        <title>An improved genome release (version Mt4.0) for the model legume Medicago truncatula.</title>
        <authorList>
            <person name="Tang H."/>
            <person name="Krishnakumar V."/>
            <person name="Bidwell S."/>
            <person name="Rosen B."/>
            <person name="Chan A."/>
            <person name="Zhou S."/>
            <person name="Gentzbittel L."/>
            <person name="Childs K.L."/>
            <person name="Yandell M."/>
            <person name="Gundlach H."/>
            <person name="Mayer K.F."/>
            <person name="Schwartz D.C."/>
            <person name="Town C.D."/>
        </authorList>
    </citation>
    <scope>GENOME REANNOTATION</scope>
    <source>
        <strain evidence="2 3">cv. Jemalong A17</strain>
    </source>
</reference>
<dbReference type="AlphaFoldDB" id="G7JPG5"/>
<dbReference type="GO" id="GO:0000428">
    <property type="term" value="C:DNA-directed RNA polymerase complex"/>
    <property type="evidence" value="ECO:0007669"/>
    <property type="project" value="UniProtKB-KW"/>
</dbReference>
<evidence type="ECO:0000313" key="2">
    <source>
        <dbReference type="EnsemblPlants" id="AES88620"/>
    </source>
</evidence>
<keyword evidence="3" id="KW-1185">Reference proteome</keyword>
<dbReference type="STRING" id="3880.G7JPG5"/>
<organism evidence="1 3">
    <name type="scientific">Medicago truncatula</name>
    <name type="common">Barrel medic</name>
    <name type="synonym">Medicago tribuloides</name>
    <dbReference type="NCBI Taxonomy" id="3880"/>
    <lineage>
        <taxon>Eukaryota</taxon>
        <taxon>Viridiplantae</taxon>
        <taxon>Streptophyta</taxon>
        <taxon>Embryophyta</taxon>
        <taxon>Tracheophyta</taxon>
        <taxon>Spermatophyta</taxon>
        <taxon>Magnoliopsida</taxon>
        <taxon>eudicotyledons</taxon>
        <taxon>Gunneridae</taxon>
        <taxon>Pentapetalae</taxon>
        <taxon>rosids</taxon>
        <taxon>fabids</taxon>
        <taxon>Fabales</taxon>
        <taxon>Fabaceae</taxon>
        <taxon>Papilionoideae</taxon>
        <taxon>50 kb inversion clade</taxon>
        <taxon>NPAAA clade</taxon>
        <taxon>Hologalegina</taxon>
        <taxon>IRL clade</taxon>
        <taxon>Trifolieae</taxon>
        <taxon>Medicago</taxon>
    </lineage>
</organism>
<reference evidence="1 3" key="1">
    <citation type="journal article" date="2011" name="Nature">
        <title>The Medicago genome provides insight into the evolution of rhizobial symbioses.</title>
        <authorList>
            <person name="Young N.D."/>
            <person name="Debelle F."/>
            <person name="Oldroyd G.E."/>
            <person name="Geurts R."/>
            <person name="Cannon S.B."/>
            <person name="Udvardi M.K."/>
            <person name="Benedito V.A."/>
            <person name="Mayer K.F."/>
            <person name="Gouzy J."/>
            <person name="Schoof H."/>
            <person name="Van de Peer Y."/>
            <person name="Proost S."/>
            <person name="Cook D.R."/>
            <person name="Meyers B.C."/>
            <person name="Spannagl M."/>
            <person name="Cheung F."/>
            <person name="De Mita S."/>
            <person name="Krishnakumar V."/>
            <person name="Gundlach H."/>
            <person name="Zhou S."/>
            <person name="Mudge J."/>
            <person name="Bharti A.K."/>
            <person name="Murray J.D."/>
            <person name="Naoumkina M.A."/>
            <person name="Rosen B."/>
            <person name="Silverstein K.A."/>
            <person name="Tang H."/>
            <person name="Rombauts S."/>
            <person name="Zhao P.X."/>
            <person name="Zhou P."/>
            <person name="Barbe V."/>
            <person name="Bardou P."/>
            <person name="Bechner M."/>
            <person name="Bellec A."/>
            <person name="Berger A."/>
            <person name="Berges H."/>
            <person name="Bidwell S."/>
            <person name="Bisseling T."/>
            <person name="Choisne N."/>
            <person name="Couloux A."/>
            <person name="Denny R."/>
            <person name="Deshpande S."/>
            <person name="Dai X."/>
            <person name="Doyle J.J."/>
            <person name="Dudez A.M."/>
            <person name="Farmer A.D."/>
            <person name="Fouteau S."/>
            <person name="Franken C."/>
            <person name="Gibelin C."/>
            <person name="Gish J."/>
            <person name="Goldstein S."/>
            <person name="Gonzalez A.J."/>
            <person name="Green P.J."/>
            <person name="Hallab A."/>
            <person name="Hartog M."/>
            <person name="Hua A."/>
            <person name="Humphray S.J."/>
            <person name="Jeong D.H."/>
            <person name="Jing Y."/>
            <person name="Jocker A."/>
            <person name="Kenton S.M."/>
            <person name="Kim D.J."/>
            <person name="Klee K."/>
            <person name="Lai H."/>
            <person name="Lang C."/>
            <person name="Lin S."/>
            <person name="Macmil S.L."/>
            <person name="Magdelenat G."/>
            <person name="Matthews L."/>
            <person name="McCorrison J."/>
            <person name="Monaghan E.L."/>
            <person name="Mun J.H."/>
            <person name="Najar F.Z."/>
            <person name="Nicholson C."/>
            <person name="Noirot C."/>
            <person name="O'Bleness M."/>
            <person name="Paule C.R."/>
            <person name="Poulain J."/>
            <person name="Prion F."/>
            <person name="Qin B."/>
            <person name="Qu C."/>
            <person name="Retzel E.F."/>
            <person name="Riddle C."/>
            <person name="Sallet E."/>
            <person name="Samain S."/>
            <person name="Samson N."/>
            <person name="Sanders I."/>
            <person name="Saurat O."/>
            <person name="Scarpelli C."/>
            <person name="Schiex T."/>
            <person name="Segurens B."/>
            <person name="Severin A.J."/>
            <person name="Sherrier D.J."/>
            <person name="Shi R."/>
            <person name="Sims S."/>
            <person name="Singer S.R."/>
            <person name="Sinharoy S."/>
            <person name="Sterck L."/>
            <person name="Viollet A."/>
            <person name="Wang B.B."/>
            <person name="Wang K."/>
            <person name="Wang M."/>
            <person name="Wang X."/>
            <person name="Warfsmann J."/>
            <person name="Weissenbach J."/>
            <person name="White D.D."/>
            <person name="White J.D."/>
            <person name="Wiley G.B."/>
            <person name="Wincker P."/>
            <person name="Xing Y."/>
            <person name="Yang L."/>
            <person name="Yao Z."/>
            <person name="Ying F."/>
            <person name="Zhai J."/>
            <person name="Zhou L."/>
            <person name="Zuber A."/>
            <person name="Denarie J."/>
            <person name="Dixon R.A."/>
            <person name="May G.D."/>
            <person name="Schwartz D.C."/>
            <person name="Rogers J."/>
            <person name="Quetier F."/>
            <person name="Town C.D."/>
            <person name="Roe B.A."/>
        </authorList>
    </citation>
    <scope>NUCLEOTIDE SEQUENCE [LARGE SCALE GENOMIC DNA]</scope>
    <source>
        <strain evidence="1">A17</strain>
        <strain evidence="2 3">cv. Jemalong A17</strain>
    </source>
</reference>
<evidence type="ECO:0000313" key="1">
    <source>
        <dbReference type="EMBL" id="AES88620.1"/>
    </source>
</evidence>
<keyword evidence="1" id="KW-0240">DNA-directed RNA polymerase</keyword>
<dbReference type="HOGENOM" id="CLU_2964328_0_0_1"/>